<evidence type="ECO:0000256" key="1">
    <source>
        <dbReference type="PROSITE-ProRule" id="PRU00339"/>
    </source>
</evidence>
<protein>
    <recommendedName>
        <fullName evidence="5">Tetratricopeptide repeat-like domain-containing protein</fullName>
    </recommendedName>
</protein>
<dbReference type="PROSITE" id="PS51257">
    <property type="entry name" value="PROKAR_LIPOPROTEIN"/>
    <property type="match status" value="1"/>
</dbReference>
<sequence>MRAIPVFLVVGMVLSACSTLSQPRSDTAPQAKTGDASRMPPTVEQQKATPIAQLEKDPIYLIMAAELSGQSGHLDQAAEYYAKAASETDEIAILKRATQIALAAKRFDLAAESAARWSRLEPDSVKAAASLTIAEIQLGHMDAADAALSQWLKNDHTDTLSAALNELGSYLENNVPHDVAIAYTDHLATRFPDQADAQLVVAKLNLKFQRNQSAVVAARRAVALDPRRQSAHDVLIVALGQAKDLDGMIAALKSALKRYPKTERYLNGLIEAEINAGNTHQAGRLIEQALSRHTKDPVQLRNLALLSLQINRPALARRALQGLMRIPGQRDIANMLLGRLAAQSNELHGAIKYFNKIPPNSDHYAEARVLMSAAYAESGDLTAALQSLDIALNQPIDVADKQRLTLAKAGLLVSQGLDQEALSILTDGLTLWPDASDLQLQRAMLLIKLGQSDKAIEDLRHIIKNDPNNAAALNALGYTLADENRDLKEAYALIQKALTFDPDNSAYLDSLGWVQYRMGMLSDAKDNLEKAFKALPDAEVGTHLGIVLWHLNDTEAARKIWTRAIDLNPSLPSLIKTLRRYAPDLVPAAGAHP</sequence>
<name>A0A191ZF57_9GAMM</name>
<feature type="repeat" description="TPR" evidence="1">
    <location>
        <begin position="538"/>
        <end position="571"/>
    </location>
</feature>
<dbReference type="RefSeq" id="WP_066098564.1">
    <property type="nucleotide sequence ID" value="NZ_CP016027.1"/>
</dbReference>
<feature type="region of interest" description="Disordered" evidence="2">
    <location>
        <begin position="22"/>
        <end position="49"/>
    </location>
</feature>
<dbReference type="Pfam" id="PF13432">
    <property type="entry name" value="TPR_16"/>
    <property type="match status" value="1"/>
</dbReference>
<dbReference type="STRING" id="1860122.A9404_03070"/>
<dbReference type="PROSITE" id="PS50005">
    <property type="entry name" value="TPR"/>
    <property type="match status" value="2"/>
</dbReference>
<dbReference type="PANTHER" id="PTHR12558:SF13">
    <property type="entry name" value="CELL DIVISION CYCLE PROTEIN 27 HOMOLOG"/>
    <property type="match status" value="1"/>
</dbReference>
<keyword evidence="1" id="KW-0802">TPR repeat</keyword>
<dbReference type="SMART" id="SM00028">
    <property type="entry name" value="TPR"/>
    <property type="match status" value="7"/>
</dbReference>
<dbReference type="InterPro" id="IPR019734">
    <property type="entry name" value="TPR_rpt"/>
</dbReference>
<feature type="repeat" description="TPR" evidence="1">
    <location>
        <begin position="436"/>
        <end position="469"/>
    </location>
</feature>
<dbReference type="Gene3D" id="1.25.40.10">
    <property type="entry name" value="Tetratricopeptide repeat domain"/>
    <property type="match status" value="3"/>
</dbReference>
<dbReference type="InterPro" id="IPR011990">
    <property type="entry name" value="TPR-like_helical_dom_sf"/>
</dbReference>
<reference evidence="3 4" key="1">
    <citation type="submission" date="2016-06" db="EMBL/GenBank/DDBJ databases">
        <title>Insight into the functional genes involving in sulfur oxidation in Pearl River water.</title>
        <authorList>
            <person name="Luo J."/>
            <person name="Tan X."/>
            <person name="Lin W."/>
        </authorList>
    </citation>
    <scope>NUCLEOTIDE SEQUENCE [LARGE SCALE GENOMIC DNA]</scope>
    <source>
        <strain evidence="3 4">LS2</strain>
    </source>
</reference>
<evidence type="ECO:0000313" key="4">
    <source>
        <dbReference type="Proteomes" id="UP000078596"/>
    </source>
</evidence>
<accession>A0A191ZF57</accession>
<keyword evidence="4" id="KW-1185">Reference proteome</keyword>
<dbReference type="KEGG" id="haz:A9404_03070"/>
<dbReference type="OrthoDB" id="9766710at2"/>
<evidence type="ECO:0000256" key="2">
    <source>
        <dbReference type="SAM" id="MobiDB-lite"/>
    </source>
</evidence>
<dbReference type="SUPFAM" id="SSF48452">
    <property type="entry name" value="TPR-like"/>
    <property type="match status" value="2"/>
</dbReference>
<proteinExistence type="predicted"/>
<organism evidence="3 4">
    <name type="scientific">Halothiobacillus diazotrophicus</name>
    <dbReference type="NCBI Taxonomy" id="1860122"/>
    <lineage>
        <taxon>Bacteria</taxon>
        <taxon>Pseudomonadati</taxon>
        <taxon>Pseudomonadota</taxon>
        <taxon>Gammaproteobacteria</taxon>
        <taxon>Chromatiales</taxon>
        <taxon>Halothiobacillaceae</taxon>
        <taxon>Halothiobacillus</taxon>
    </lineage>
</organism>
<dbReference type="PANTHER" id="PTHR12558">
    <property type="entry name" value="CELL DIVISION CYCLE 16,23,27"/>
    <property type="match status" value="1"/>
</dbReference>
<evidence type="ECO:0000313" key="3">
    <source>
        <dbReference type="EMBL" id="ANJ66495.1"/>
    </source>
</evidence>
<gene>
    <name evidence="3" type="ORF">A9404_03070</name>
</gene>
<dbReference type="EMBL" id="CP016027">
    <property type="protein sequence ID" value="ANJ66495.1"/>
    <property type="molecule type" value="Genomic_DNA"/>
</dbReference>
<evidence type="ECO:0008006" key="5">
    <source>
        <dbReference type="Google" id="ProtNLM"/>
    </source>
</evidence>
<dbReference type="AlphaFoldDB" id="A0A191ZF57"/>
<dbReference type="Proteomes" id="UP000078596">
    <property type="component" value="Chromosome"/>
</dbReference>